<dbReference type="EMBL" id="MU863687">
    <property type="protein sequence ID" value="KAK4097033.1"/>
    <property type="molecule type" value="Genomic_DNA"/>
</dbReference>
<evidence type="ECO:0000256" key="1">
    <source>
        <dbReference type="SAM" id="MobiDB-lite"/>
    </source>
</evidence>
<proteinExistence type="predicted"/>
<evidence type="ECO:0000313" key="2">
    <source>
        <dbReference type="EMBL" id="KAK4097033.1"/>
    </source>
</evidence>
<feature type="compositionally biased region" description="Low complexity" evidence="1">
    <location>
        <begin position="92"/>
        <end position="101"/>
    </location>
</feature>
<accession>A0AAN6SXJ1</accession>
<feature type="compositionally biased region" description="Polar residues" evidence="1">
    <location>
        <begin position="49"/>
        <end position="79"/>
    </location>
</feature>
<feature type="compositionally biased region" description="Low complexity" evidence="1">
    <location>
        <begin position="145"/>
        <end position="155"/>
    </location>
</feature>
<sequence>MSHNRVHILLHATITATRSCLDHTSTFPFHFIEVCRSLICIPSVLASTHKPSNMSQPKPQPQRTSSVYSQGSSLASTGSNPPPCSLPSSGYSPAANRPGSSGSSGPGSGPAPPGHADIMSLYGHSSYGADSQSGASGRGSGSVGAGSPAGPATSSIQTFIQSAPQTLSARGASSAPGPPGSASGTDYSRTYVSSTPQVGPARGPHPRPPRTGPARTRTTAQSSPTSPLAIWSCSANAGRCRRKTGPPERRVATARARSAKAGALLLLHLGLGQQSRA</sequence>
<reference evidence="2" key="1">
    <citation type="journal article" date="2023" name="Mol. Phylogenet. Evol.">
        <title>Genome-scale phylogeny and comparative genomics of the fungal order Sordariales.</title>
        <authorList>
            <person name="Hensen N."/>
            <person name="Bonometti L."/>
            <person name="Westerberg I."/>
            <person name="Brannstrom I.O."/>
            <person name="Guillou S."/>
            <person name="Cros-Aarteil S."/>
            <person name="Calhoun S."/>
            <person name="Haridas S."/>
            <person name="Kuo A."/>
            <person name="Mondo S."/>
            <person name="Pangilinan J."/>
            <person name="Riley R."/>
            <person name="LaButti K."/>
            <person name="Andreopoulos B."/>
            <person name="Lipzen A."/>
            <person name="Chen C."/>
            <person name="Yan M."/>
            <person name="Daum C."/>
            <person name="Ng V."/>
            <person name="Clum A."/>
            <person name="Steindorff A."/>
            <person name="Ohm R.A."/>
            <person name="Martin F."/>
            <person name="Silar P."/>
            <person name="Natvig D.O."/>
            <person name="Lalanne C."/>
            <person name="Gautier V."/>
            <person name="Ament-Velasquez S.L."/>
            <person name="Kruys A."/>
            <person name="Hutchinson M.I."/>
            <person name="Powell A.J."/>
            <person name="Barry K."/>
            <person name="Miller A.N."/>
            <person name="Grigoriev I.V."/>
            <person name="Debuchy R."/>
            <person name="Gladieux P."/>
            <person name="Hiltunen Thoren M."/>
            <person name="Johannesson H."/>
        </authorList>
    </citation>
    <scope>NUCLEOTIDE SEQUENCE</scope>
    <source>
        <strain evidence="2">CBS 757.83</strain>
    </source>
</reference>
<feature type="region of interest" description="Disordered" evidence="1">
    <location>
        <begin position="49"/>
        <end position="230"/>
    </location>
</feature>
<comment type="caution">
    <text evidence="2">The sequence shown here is derived from an EMBL/GenBank/DDBJ whole genome shotgun (WGS) entry which is preliminary data.</text>
</comment>
<protein>
    <submittedName>
        <fullName evidence="2">Uncharacterized protein</fullName>
    </submittedName>
</protein>
<evidence type="ECO:0000313" key="3">
    <source>
        <dbReference type="Proteomes" id="UP001305647"/>
    </source>
</evidence>
<name>A0AAN6SXJ1_9PEZI</name>
<reference evidence="2" key="2">
    <citation type="submission" date="2023-05" db="EMBL/GenBank/DDBJ databases">
        <authorList>
            <consortium name="Lawrence Berkeley National Laboratory"/>
            <person name="Steindorff A."/>
            <person name="Hensen N."/>
            <person name="Bonometti L."/>
            <person name="Westerberg I."/>
            <person name="Brannstrom I.O."/>
            <person name="Guillou S."/>
            <person name="Cros-Aarteil S."/>
            <person name="Calhoun S."/>
            <person name="Haridas S."/>
            <person name="Kuo A."/>
            <person name="Mondo S."/>
            <person name="Pangilinan J."/>
            <person name="Riley R."/>
            <person name="Labutti K."/>
            <person name="Andreopoulos B."/>
            <person name="Lipzen A."/>
            <person name="Chen C."/>
            <person name="Yanf M."/>
            <person name="Daum C."/>
            <person name="Ng V."/>
            <person name="Clum A."/>
            <person name="Ohm R."/>
            <person name="Martin F."/>
            <person name="Silar P."/>
            <person name="Natvig D."/>
            <person name="Lalanne C."/>
            <person name="Gautier V."/>
            <person name="Ament-Velasquez S.L."/>
            <person name="Kruys A."/>
            <person name="Hutchinson M.I."/>
            <person name="Powell A.J."/>
            <person name="Barry K."/>
            <person name="Miller A.N."/>
            <person name="Grigoriev I.V."/>
            <person name="Debuchy R."/>
            <person name="Gladieux P."/>
            <person name="Thoren M.H."/>
            <person name="Johannesson H."/>
        </authorList>
    </citation>
    <scope>NUCLEOTIDE SEQUENCE</scope>
    <source>
        <strain evidence="2">CBS 757.83</strain>
    </source>
</reference>
<feature type="compositionally biased region" description="Low complexity" evidence="1">
    <location>
        <begin position="168"/>
        <end position="184"/>
    </location>
</feature>
<dbReference type="AlphaFoldDB" id="A0AAN6SXJ1"/>
<organism evidence="2 3">
    <name type="scientific">Parathielavia hyrcaniae</name>
    <dbReference type="NCBI Taxonomy" id="113614"/>
    <lineage>
        <taxon>Eukaryota</taxon>
        <taxon>Fungi</taxon>
        <taxon>Dikarya</taxon>
        <taxon>Ascomycota</taxon>
        <taxon>Pezizomycotina</taxon>
        <taxon>Sordariomycetes</taxon>
        <taxon>Sordariomycetidae</taxon>
        <taxon>Sordariales</taxon>
        <taxon>Chaetomiaceae</taxon>
        <taxon>Parathielavia</taxon>
    </lineage>
</organism>
<dbReference type="Proteomes" id="UP001305647">
    <property type="component" value="Unassembled WGS sequence"/>
</dbReference>
<feature type="compositionally biased region" description="Polar residues" evidence="1">
    <location>
        <begin position="156"/>
        <end position="167"/>
    </location>
</feature>
<feature type="compositionally biased region" description="Polar residues" evidence="1">
    <location>
        <begin position="185"/>
        <end position="197"/>
    </location>
</feature>
<gene>
    <name evidence="2" type="ORF">N658DRAFT_500907</name>
</gene>
<keyword evidence="3" id="KW-1185">Reference proteome</keyword>